<evidence type="ECO:0000256" key="1">
    <source>
        <dbReference type="ARBA" id="ARBA00022603"/>
    </source>
</evidence>
<keyword evidence="1 5" id="KW-0489">Methyltransferase</keyword>
<dbReference type="InterPro" id="IPR040758">
    <property type="entry name" value="PrmC_N"/>
</dbReference>
<name>A0AB39UWT1_9GAMM</name>
<dbReference type="PANTHER" id="PTHR18895">
    <property type="entry name" value="HEMK METHYLTRANSFERASE"/>
    <property type="match status" value="1"/>
</dbReference>
<dbReference type="InterPro" id="IPR004556">
    <property type="entry name" value="HemK-like"/>
</dbReference>
<evidence type="ECO:0000313" key="8">
    <source>
        <dbReference type="EMBL" id="XDT72492.1"/>
    </source>
</evidence>
<feature type="binding site" evidence="5">
    <location>
        <begin position="121"/>
        <end position="125"/>
    </location>
    <ligand>
        <name>S-adenosyl-L-methionine</name>
        <dbReference type="ChEBI" id="CHEBI:59789"/>
    </ligand>
</feature>
<dbReference type="Gene3D" id="1.10.8.10">
    <property type="entry name" value="DNA helicase RuvA subunit, C-terminal domain"/>
    <property type="match status" value="1"/>
</dbReference>
<comment type="similarity">
    <text evidence="5">Belongs to the protein N5-glutamine methyltransferase family. PrmC subfamily.</text>
</comment>
<protein>
    <recommendedName>
        <fullName evidence="5">Release factor glutamine methyltransferase</fullName>
        <shortName evidence="5">RF MTase</shortName>
        <ecNumber evidence="5">2.1.1.297</ecNumber>
    </recommendedName>
    <alternativeName>
        <fullName evidence="5">N5-glutamine methyltransferase PrmC</fullName>
    </alternativeName>
    <alternativeName>
        <fullName evidence="5">Protein-(glutamine-N5) MTase PrmC</fullName>
    </alternativeName>
    <alternativeName>
        <fullName evidence="5">Protein-glutamine N-methyltransferase PrmC</fullName>
    </alternativeName>
</protein>
<evidence type="ECO:0000256" key="5">
    <source>
        <dbReference type="HAMAP-Rule" id="MF_02126"/>
    </source>
</evidence>
<sequence>MIVRDALLRAAQHLERAGLDTHEARREARLLLARAAGRDLSWVLAFDDQHLAGAVLDRFQHWVRRRTDGEPVAYILGEREFWGLTLSVTPDTLIPRPETEHLVEWALEAGPSGPARVLDLGTGTGAIACALASERPMWQVTAVDVSPAALDVARQNVARLGLANVQCLLSDWFSGLQPEQRWDLIVSNPPYIEAGDRHLEQGDVRFEPAGALASGADGLDAIRHLIQQAPGFLVPGGHLLVEHGWNQGEAVRRLFGGEWTDVETRRDLAGHERLTGARLRGAEDAGT</sequence>
<comment type="catalytic activity">
    <reaction evidence="4 5">
        <text>L-glutaminyl-[peptide chain release factor] + S-adenosyl-L-methionine = N(5)-methyl-L-glutaminyl-[peptide chain release factor] + S-adenosyl-L-homocysteine + H(+)</text>
        <dbReference type="Rhea" id="RHEA:42896"/>
        <dbReference type="Rhea" id="RHEA-COMP:10271"/>
        <dbReference type="Rhea" id="RHEA-COMP:10272"/>
        <dbReference type="ChEBI" id="CHEBI:15378"/>
        <dbReference type="ChEBI" id="CHEBI:30011"/>
        <dbReference type="ChEBI" id="CHEBI:57856"/>
        <dbReference type="ChEBI" id="CHEBI:59789"/>
        <dbReference type="ChEBI" id="CHEBI:61891"/>
        <dbReference type="EC" id="2.1.1.297"/>
    </reaction>
</comment>
<dbReference type="InterPro" id="IPR002052">
    <property type="entry name" value="DNA_methylase_N6_adenine_CS"/>
</dbReference>
<dbReference type="GO" id="GO:0003676">
    <property type="term" value="F:nucleic acid binding"/>
    <property type="evidence" value="ECO:0007669"/>
    <property type="project" value="InterPro"/>
</dbReference>
<dbReference type="Pfam" id="PF17827">
    <property type="entry name" value="PrmC_N"/>
    <property type="match status" value="1"/>
</dbReference>
<feature type="domain" description="Release factor glutamine methyltransferase N-terminal" evidence="7">
    <location>
        <begin position="5"/>
        <end position="77"/>
    </location>
</feature>
<evidence type="ECO:0000259" key="7">
    <source>
        <dbReference type="Pfam" id="PF17827"/>
    </source>
</evidence>
<proteinExistence type="inferred from homology"/>
<evidence type="ECO:0000256" key="2">
    <source>
        <dbReference type="ARBA" id="ARBA00022679"/>
    </source>
</evidence>
<dbReference type="InterPro" id="IPR007848">
    <property type="entry name" value="Small_mtfrase_dom"/>
</dbReference>
<dbReference type="Gene3D" id="3.40.50.150">
    <property type="entry name" value="Vaccinia Virus protein VP39"/>
    <property type="match status" value="1"/>
</dbReference>
<organism evidence="8">
    <name type="scientific">Thermohahella caldifontis</name>
    <dbReference type="NCBI Taxonomy" id="3142973"/>
    <lineage>
        <taxon>Bacteria</taxon>
        <taxon>Pseudomonadati</taxon>
        <taxon>Pseudomonadota</taxon>
        <taxon>Gammaproteobacteria</taxon>
        <taxon>Oceanospirillales</taxon>
        <taxon>Hahellaceae</taxon>
        <taxon>Thermohahella</taxon>
    </lineage>
</organism>
<dbReference type="EMBL" id="CP154858">
    <property type="protein sequence ID" value="XDT72492.1"/>
    <property type="molecule type" value="Genomic_DNA"/>
</dbReference>
<dbReference type="Pfam" id="PF05175">
    <property type="entry name" value="MTS"/>
    <property type="match status" value="1"/>
</dbReference>
<dbReference type="PANTHER" id="PTHR18895:SF74">
    <property type="entry name" value="MTRF1L RELEASE FACTOR GLUTAMINE METHYLTRANSFERASE"/>
    <property type="match status" value="1"/>
</dbReference>
<accession>A0AB39UWT1</accession>
<dbReference type="InterPro" id="IPR029063">
    <property type="entry name" value="SAM-dependent_MTases_sf"/>
</dbReference>
<dbReference type="InterPro" id="IPR019874">
    <property type="entry name" value="RF_methyltr_PrmC"/>
</dbReference>
<comment type="function">
    <text evidence="5">Methylates the class 1 translation termination release factors RF1/PrfA and RF2/PrfB on the glutamine residue of the universally conserved GGQ motif.</text>
</comment>
<evidence type="ECO:0000259" key="6">
    <source>
        <dbReference type="Pfam" id="PF05175"/>
    </source>
</evidence>
<evidence type="ECO:0000256" key="4">
    <source>
        <dbReference type="ARBA" id="ARBA00048391"/>
    </source>
</evidence>
<keyword evidence="3 5" id="KW-0949">S-adenosyl-L-methionine</keyword>
<feature type="binding site" evidence="5">
    <location>
        <position position="144"/>
    </location>
    <ligand>
        <name>S-adenosyl-L-methionine</name>
        <dbReference type="ChEBI" id="CHEBI:59789"/>
    </ligand>
</feature>
<feature type="binding site" evidence="5">
    <location>
        <position position="172"/>
    </location>
    <ligand>
        <name>S-adenosyl-L-methionine</name>
        <dbReference type="ChEBI" id="CHEBI:59789"/>
    </ligand>
</feature>
<dbReference type="RefSeq" id="WP_369601498.1">
    <property type="nucleotide sequence ID" value="NZ_CP154858.1"/>
</dbReference>
<dbReference type="GO" id="GO:0032259">
    <property type="term" value="P:methylation"/>
    <property type="evidence" value="ECO:0007669"/>
    <property type="project" value="UniProtKB-KW"/>
</dbReference>
<dbReference type="NCBIfam" id="TIGR03534">
    <property type="entry name" value="RF_mod_PrmC"/>
    <property type="match status" value="1"/>
</dbReference>
<feature type="domain" description="Methyltransferase small" evidence="6">
    <location>
        <begin position="116"/>
        <end position="197"/>
    </location>
</feature>
<dbReference type="SUPFAM" id="SSF53335">
    <property type="entry name" value="S-adenosyl-L-methionine-dependent methyltransferases"/>
    <property type="match status" value="1"/>
</dbReference>
<keyword evidence="2 5" id="KW-0808">Transferase</keyword>
<feature type="binding site" evidence="5">
    <location>
        <begin position="188"/>
        <end position="191"/>
    </location>
    <ligand>
        <name>substrate</name>
    </ligand>
</feature>
<dbReference type="KEGG" id="tcd:AAIA72_00455"/>
<dbReference type="NCBIfam" id="TIGR00536">
    <property type="entry name" value="hemK_fam"/>
    <property type="match status" value="1"/>
</dbReference>
<dbReference type="AlphaFoldDB" id="A0AB39UWT1"/>
<dbReference type="EC" id="2.1.1.297" evidence="5"/>
<gene>
    <name evidence="5 8" type="primary">prmC</name>
    <name evidence="8" type="ORF">AAIA72_00455</name>
</gene>
<dbReference type="HAMAP" id="MF_02126">
    <property type="entry name" value="RF_methyltr_PrmC"/>
    <property type="match status" value="1"/>
</dbReference>
<evidence type="ECO:0000256" key="3">
    <source>
        <dbReference type="ARBA" id="ARBA00022691"/>
    </source>
</evidence>
<dbReference type="InterPro" id="IPR050320">
    <property type="entry name" value="N5-glutamine_MTase"/>
</dbReference>
<dbReference type="CDD" id="cd02440">
    <property type="entry name" value="AdoMet_MTases"/>
    <property type="match status" value="1"/>
</dbReference>
<reference evidence="8" key="1">
    <citation type="submission" date="2024-05" db="EMBL/GenBank/DDBJ databases">
        <title>Genome sequencing of novel strain.</title>
        <authorList>
            <person name="Ganbat D."/>
            <person name="Ganbat S."/>
            <person name="Lee S.-J."/>
        </authorList>
    </citation>
    <scope>NUCLEOTIDE SEQUENCE</scope>
    <source>
        <strain evidence="8">SMD15-11</strain>
    </source>
</reference>
<dbReference type="FunFam" id="3.40.50.150:FF:000053">
    <property type="entry name" value="Release factor glutamine methyltransferase"/>
    <property type="match status" value="1"/>
</dbReference>
<dbReference type="PROSITE" id="PS00092">
    <property type="entry name" value="N6_MTASE"/>
    <property type="match status" value="1"/>
</dbReference>
<dbReference type="GO" id="GO:0102559">
    <property type="term" value="F:peptide chain release factor N(5)-glutamine methyltransferase activity"/>
    <property type="evidence" value="ECO:0007669"/>
    <property type="project" value="UniProtKB-EC"/>
</dbReference>
<feature type="binding site" evidence="5">
    <location>
        <position position="188"/>
    </location>
    <ligand>
        <name>S-adenosyl-L-methionine</name>
        <dbReference type="ChEBI" id="CHEBI:59789"/>
    </ligand>
</feature>